<sequence>MLFLKSIHAIDVHTFYWCMARKHRVLITNIGRAISKTADGPLYAVLAMVFWYLGEMAWVMIMGTGFLFERLSYFILKKGFKRNRPADILDNFSSFIIPSDKFSFPSGHTSGAFFMAFLLSDWFPDFQIGWYLWAAHVGLARIFLGVHFPTDTLMGALLGSSCAMFALTMVGV</sequence>
<evidence type="ECO:0000256" key="10">
    <source>
        <dbReference type="SAM" id="Phobius"/>
    </source>
</evidence>
<keyword evidence="13" id="KW-1185">Reference proteome</keyword>
<dbReference type="Proteomes" id="UP000294656">
    <property type="component" value="Unassembled WGS sequence"/>
</dbReference>
<evidence type="ECO:0000256" key="7">
    <source>
        <dbReference type="ARBA" id="ARBA00023136"/>
    </source>
</evidence>
<comment type="catalytic activity">
    <reaction evidence="9">
        <text>di-trans,octa-cis-undecaprenyl diphosphate + H2O = di-trans,octa-cis-undecaprenyl phosphate + phosphate + H(+)</text>
        <dbReference type="Rhea" id="RHEA:28094"/>
        <dbReference type="ChEBI" id="CHEBI:15377"/>
        <dbReference type="ChEBI" id="CHEBI:15378"/>
        <dbReference type="ChEBI" id="CHEBI:43474"/>
        <dbReference type="ChEBI" id="CHEBI:58405"/>
        <dbReference type="ChEBI" id="CHEBI:60392"/>
        <dbReference type="EC" id="3.6.1.27"/>
    </reaction>
</comment>
<proteinExistence type="predicted"/>
<dbReference type="SUPFAM" id="SSF48317">
    <property type="entry name" value="Acid phosphatase/Vanadium-dependent haloperoxidase"/>
    <property type="match status" value="1"/>
</dbReference>
<evidence type="ECO:0000256" key="2">
    <source>
        <dbReference type="ARBA" id="ARBA00012374"/>
    </source>
</evidence>
<evidence type="ECO:0000256" key="6">
    <source>
        <dbReference type="ARBA" id="ARBA00022989"/>
    </source>
</evidence>
<dbReference type="EMBL" id="SNXC01000009">
    <property type="protein sequence ID" value="TDO99458.1"/>
    <property type="molecule type" value="Genomic_DNA"/>
</dbReference>
<dbReference type="Pfam" id="PF01569">
    <property type="entry name" value="PAP2"/>
    <property type="match status" value="1"/>
</dbReference>
<dbReference type="InterPro" id="IPR036938">
    <property type="entry name" value="PAP2/HPO_sf"/>
</dbReference>
<dbReference type="EC" id="3.6.1.27" evidence="2"/>
<evidence type="ECO:0000256" key="5">
    <source>
        <dbReference type="ARBA" id="ARBA00022801"/>
    </source>
</evidence>
<reference evidence="12 13" key="1">
    <citation type="submission" date="2019-03" db="EMBL/GenBank/DDBJ databases">
        <title>Genomic Encyclopedia of Type Strains, Phase III (KMG-III): the genomes of soil and plant-associated and newly described type strains.</title>
        <authorList>
            <person name="Whitman W."/>
        </authorList>
    </citation>
    <scope>NUCLEOTIDE SEQUENCE [LARGE SCALE GENOMIC DNA]</scope>
    <source>
        <strain evidence="12 13">CECT 7378</strain>
    </source>
</reference>
<dbReference type="PANTHER" id="PTHR14969:SF62">
    <property type="entry name" value="DECAPRENYLPHOSPHORYL-5-PHOSPHORIBOSE PHOSPHATASE RV3807C-RELATED"/>
    <property type="match status" value="1"/>
</dbReference>
<evidence type="ECO:0000313" key="13">
    <source>
        <dbReference type="Proteomes" id="UP000294656"/>
    </source>
</evidence>
<gene>
    <name evidence="12" type="ORF">DFP79_0440</name>
</gene>
<dbReference type="OrthoDB" id="9780507at2"/>
<dbReference type="Gene3D" id="1.20.144.10">
    <property type="entry name" value="Phosphatidic acid phosphatase type 2/haloperoxidase"/>
    <property type="match status" value="1"/>
</dbReference>
<accession>A0A4R6MCS1</accession>
<evidence type="ECO:0000259" key="11">
    <source>
        <dbReference type="SMART" id="SM00014"/>
    </source>
</evidence>
<dbReference type="GO" id="GO:0005886">
    <property type="term" value="C:plasma membrane"/>
    <property type="evidence" value="ECO:0007669"/>
    <property type="project" value="UniProtKB-SubCell"/>
</dbReference>
<dbReference type="RefSeq" id="WP_133502316.1">
    <property type="nucleotide sequence ID" value="NZ_SNXC01000009.1"/>
</dbReference>
<evidence type="ECO:0000256" key="8">
    <source>
        <dbReference type="ARBA" id="ARBA00032707"/>
    </source>
</evidence>
<evidence type="ECO:0000256" key="9">
    <source>
        <dbReference type="ARBA" id="ARBA00047594"/>
    </source>
</evidence>
<dbReference type="AlphaFoldDB" id="A0A4R6MCS1"/>
<keyword evidence="3" id="KW-1003">Cell membrane</keyword>
<comment type="subcellular location">
    <subcellularLocation>
        <location evidence="1">Cell membrane</location>
        <topology evidence="1">Multi-pass membrane protein</topology>
    </subcellularLocation>
</comment>
<organism evidence="12 13">
    <name type="scientific">Marinomonas balearica</name>
    <dbReference type="NCBI Taxonomy" id="491947"/>
    <lineage>
        <taxon>Bacteria</taxon>
        <taxon>Pseudomonadati</taxon>
        <taxon>Pseudomonadota</taxon>
        <taxon>Gammaproteobacteria</taxon>
        <taxon>Oceanospirillales</taxon>
        <taxon>Oceanospirillaceae</taxon>
        <taxon>Marinomonas</taxon>
    </lineage>
</organism>
<feature type="domain" description="Phosphatidic acid phosphatase type 2/haloperoxidase" evidence="11">
    <location>
        <begin position="61"/>
        <end position="167"/>
    </location>
</feature>
<comment type="caution">
    <text evidence="12">The sequence shown here is derived from an EMBL/GenBank/DDBJ whole genome shotgun (WGS) entry which is preliminary data.</text>
</comment>
<dbReference type="PANTHER" id="PTHR14969">
    <property type="entry name" value="SPHINGOSINE-1-PHOSPHATE PHOSPHOHYDROLASE"/>
    <property type="match status" value="1"/>
</dbReference>
<evidence type="ECO:0000256" key="1">
    <source>
        <dbReference type="ARBA" id="ARBA00004651"/>
    </source>
</evidence>
<feature type="transmembrane region" description="Helical" evidence="10">
    <location>
        <begin position="128"/>
        <end position="146"/>
    </location>
</feature>
<keyword evidence="6 10" id="KW-1133">Transmembrane helix</keyword>
<evidence type="ECO:0000256" key="4">
    <source>
        <dbReference type="ARBA" id="ARBA00022692"/>
    </source>
</evidence>
<name>A0A4R6MCS1_9GAMM</name>
<dbReference type="GO" id="GO:0050380">
    <property type="term" value="F:undecaprenyl-diphosphatase activity"/>
    <property type="evidence" value="ECO:0007669"/>
    <property type="project" value="UniProtKB-EC"/>
</dbReference>
<feature type="transmembrane region" description="Helical" evidence="10">
    <location>
        <begin position="153"/>
        <end position="171"/>
    </location>
</feature>
<keyword evidence="4 10" id="KW-0812">Transmembrane</keyword>
<evidence type="ECO:0000313" key="12">
    <source>
        <dbReference type="EMBL" id="TDO99458.1"/>
    </source>
</evidence>
<protein>
    <recommendedName>
        <fullName evidence="2">undecaprenyl-diphosphate phosphatase</fullName>
        <ecNumber evidence="2">3.6.1.27</ecNumber>
    </recommendedName>
    <alternativeName>
        <fullName evidence="8">Undecaprenyl pyrophosphate phosphatase</fullName>
    </alternativeName>
</protein>
<keyword evidence="7 10" id="KW-0472">Membrane</keyword>
<feature type="transmembrane region" description="Helical" evidence="10">
    <location>
        <begin position="42"/>
        <end position="68"/>
    </location>
</feature>
<keyword evidence="5" id="KW-0378">Hydrolase</keyword>
<evidence type="ECO:0000256" key="3">
    <source>
        <dbReference type="ARBA" id="ARBA00022475"/>
    </source>
</evidence>
<dbReference type="SMART" id="SM00014">
    <property type="entry name" value="acidPPc"/>
    <property type="match status" value="1"/>
</dbReference>
<dbReference type="InterPro" id="IPR000326">
    <property type="entry name" value="PAP2/HPO"/>
</dbReference>
<dbReference type="CDD" id="cd01610">
    <property type="entry name" value="PAP2_like"/>
    <property type="match status" value="1"/>
</dbReference>